<evidence type="ECO:0000313" key="4">
    <source>
        <dbReference type="Proteomes" id="UP000324897"/>
    </source>
</evidence>
<evidence type="ECO:0000259" key="2">
    <source>
        <dbReference type="Pfam" id="PF20241"/>
    </source>
</evidence>
<feature type="region of interest" description="Disordered" evidence="1">
    <location>
        <begin position="422"/>
        <end position="468"/>
    </location>
</feature>
<organism evidence="3 4">
    <name type="scientific">Eragrostis curvula</name>
    <name type="common">weeping love grass</name>
    <dbReference type="NCBI Taxonomy" id="38414"/>
    <lineage>
        <taxon>Eukaryota</taxon>
        <taxon>Viridiplantae</taxon>
        <taxon>Streptophyta</taxon>
        <taxon>Embryophyta</taxon>
        <taxon>Tracheophyta</taxon>
        <taxon>Spermatophyta</taxon>
        <taxon>Magnoliopsida</taxon>
        <taxon>Liliopsida</taxon>
        <taxon>Poales</taxon>
        <taxon>Poaceae</taxon>
        <taxon>PACMAD clade</taxon>
        <taxon>Chloridoideae</taxon>
        <taxon>Eragrostideae</taxon>
        <taxon>Eragrostidinae</taxon>
        <taxon>Eragrostis</taxon>
    </lineage>
</organism>
<comment type="caution">
    <text evidence="3">The sequence shown here is derived from an EMBL/GenBank/DDBJ whole genome shotgun (WGS) entry which is preliminary data.</text>
</comment>
<sequence>MDTEGGAGSMATPLPEHGKKRPPPSPPTTPDDDEDSSKSSINDDNGEWLVSDSEEDEDDHDNDKGTYQPYTVDDITRVSCDPEEQSKILYATPRAELRGPSPIRLLPAFKCANHIFAKNYNLSDRSEIKVRNVGDCPDECRCYPMHLLQFINIQIAGYQHNRPGCAKIHGFVAARESAEPLRNYVYKREIENSEAVSVKRKRGVARLSLRSPARVISMPTRALIEFELRAQNEDKIDGDDDLIIEGCTEIDNLFKSKSSIEHKRLYGERCALDIKYAVLFNAMEAQVSLEVLRVPTHGVDLKLYAKTSGFSYVIRLFRGVALEVGLKKSFVVGVEMYNYLDLYIEGFPLHDPVLGRKLRPSSWWQCSFSSSYHGTVELVAELGDFAAVSVKVTWKWFMGDNEKQPMEIEGGGSGSAEIFDLTRGKKRPASPSTSATSDEGDEWLLSDSGSEEDEENQETHRPFTVADFPRVTSDHEQQTNLLYKNPETKLRGPRAVRLFNPLKTGKLGFTADYNITDQSEISVRDVGDCSNECRCLPMDLLQFVSANIAGYRHTSCGPAKIFGFVAARDTIMPLRNYGLARLSLISPARVISFSTRVLIEFELHAWSDEETDGDNGSIIEGCTELYNMHATESFVKQNRVYGERCALDIKYLVLINALEACIEVKILSLGATPGGIDLKLCAKSSGFKEVIRLFQGAAPDPGETMSFIVAAEKRKGFDLYIEGSARDDQKLLPLSWTRSFMPGYHAMNENVAKLGEFATVSVKVTWRTHMKKALRGHVVAMVMPSIFRKL</sequence>
<feature type="non-terminal residue" evidence="3">
    <location>
        <position position="1"/>
    </location>
</feature>
<feature type="compositionally biased region" description="Acidic residues" evidence="1">
    <location>
        <begin position="438"/>
        <end position="456"/>
    </location>
</feature>
<keyword evidence="4" id="KW-1185">Reference proteome</keyword>
<accession>A0A5J9WNU4</accession>
<feature type="domain" description="DUF6598" evidence="2">
    <location>
        <begin position="540"/>
        <end position="764"/>
    </location>
</feature>
<feature type="region of interest" description="Disordered" evidence="1">
    <location>
        <begin position="1"/>
        <end position="73"/>
    </location>
</feature>
<feature type="domain" description="DUF6598" evidence="2">
    <location>
        <begin position="147"/>
        <end position="392"/>
    </location>
</feature>
<dbReference type="Pfam" id="PF20241">
    <property type="entry name" value="DUF6598"/>
    <property type="match status" value="2"/>
</dbReference>
<dbReference type="AlphaFoldDB" id="A0A5J9WNU4"/>
<evidence type="ECO:0000256" key="1">
    <source>
        <dbReference type="SAM" id="MobiDB-lite"/>
    </source>
</evidence>
<gene>
    <name evidence="3" type="ORF">EJB05_00890</name>
</gene>
<dbReference type="OrthoDB" id="586414at2759"/>
<dbReference type="PANTHER" id="PTHR33065:SF185">
    <property type="entry name" value="DUF6598 DOMAIN-CONTAINING PROTEIN"/>
    <property type="match status" value="1"/>
</dbReference>
<evidence type="ECO:0000313" key="3">
    <source>
        <dbReference type="EMBL" id="TVU49577.1"/>
    </source>
</evidence>
<dbReference type="Proteomes" id="UP000324897">
    <property type="component" value="Chromosome 6"/>
</dbReference>
<dbReference type="Gramene" id="TVU49577">
    <property type="protein sequence ID" value="TVU49577"/>
    <property type="gene ID" value="EJB05_00890"/>
</dbReference>
<dbReference type="PANTHER" id="PTHR33065">
    <property type="entry name" value="OS07G0486400 PROTEIN"/>
    <property type="match status" value="1"/>
</dbReference>
<dbReference type="InterPro" id="IPR046533">
    <property type="entry name" value="DUF6598"/>
</dbReference>
<proteinExistence type="predicted"/>
<name>A0A5J9WNU4_9POAL</name>
<reference evidence="3 4" key="1">
    <citation type="journal article" date="2019" name="Sci. Rep.">
        <title>A high-quality genome of Eragrostis curvula grass provides insights into Poaceae evolution and supports new strategies to enhance forage quality.</title>
        <authorList>
            <person name="Carballo J."/>
            <person name="Santos B.A.C.M."/>
            <person name="Zappacosta D."/>
            <person name="Garbus I."/>
            <person name="Selva J.P."/>
            <person name="Gallo C.A."/>
            <person name="Diaz A."/>
            <person name="Albertini E."/>
            <person name="Caccamo M."/>
            <person name="Echenique V."/>
        </authorList>
    </citation>
    <scope>NUCLEOTIDE SEQUENCE [LARGE SCALE GENOMIC DNA]</scope>
    <source>
        <strain evidence="4">cv. Victoria</strain>
        <tissue evidence="3">Leaf</tissue>
    </source>
</reference>
<protein>
    <recommendedName>
        <fullName evidence="2">DUF6598 domain-containing protein</fullName>
    </recommendedName>
</protein>
<dbReference type="EMBL" id="RWGY01000002">
    <property type="protein sequence ID" value="TVU49577.1"/>
    <property type="molecule type" value="Genomic_DNA"/>
</dbReference>